<keyword evidence="1" id="KW-0812">Transmembrane</keyword>
<evidence type="ECO:0000256" key="1">
    <source>
        <dbReference type="SAM" id="Phobius"/>
    </source>
</evidence>
<dbReference type="PANTHER" id="PTHR30627">
    <property type="entry name" value="PEPTIDOGLYCAN D,D-TRANSPEPTIDASE"/>
    <property type="match status" value="1"/>
</dbReference>
<evidence type="ECO:0000259" key="3">
    <source>
        <dbReference type="Pfam" id="PF05223"/>
    </source>
</evidence>
<sequence>MLPRKGRWTGTGGGFMTDARRRLILIIGGVLAVAVIVTGVVVLWPSSKSTAGSSEVPTINSGPPVGTTVDNFLKLVGAGDGGQAGPMTDNPPTAQNDVGAFGKNIASAKVVFSRKTSVDESGGRTALQVPVKVVWTISQTDTWQYDSALNLTLTAGKWLVKWAPSILYPQLQPGQNLALLGGVTGPEGQAAVVGEDGSALANWTGATAKPVDPKTSPLILSSIVRGASKPGETDTRHVSVVDGAGKEIGSPVHGTVNKQATPVGPIKTTLNPRMSIAAQNAVSTQSNATMLVAIKPSTGGILAVAQNDAAGSALTALNGLYQPGSTFKVTTVAAGIQQQSLNQDSQVQCPGQGTFSSRTIHNANNFDLGTVSLRTAFAHSCNTTFAQMASQLPPDALNKSASQFGLNADFTIPGITTELGKVENSDSPTRQVENAIGQGTVLASPLGMAMVAATVGAKKAVTPQLLKDSPTQVTAGYKAPPAAVLSQIQSMMREVVASGTASKKLKGFSDLAGKTGTAETTNDGAEAHGWFIGIRGDVAFAVLVKDGGSSSAALDVAGAFLKGF</sequence>
<protein>
    <submittedName>
        <fullName evidence="4">MecA-like transpeptidase family protein</fullName>
    </submittedName>
</protein>
<dbReference type="Gene3D" id="3.40.710.10">
    <property type="entry name" value="DD-peptidase/beta-lactamase superfamily"/>
    <property type="match status" value="1"/>
</dbReference>
<dbReference type="GO" id="GO:0046677">
    <property type="term" value="P:response to antibiotic"/>
    <property type="evidence" value="ECO:0007669"/>
    <property type="project" value="InterPro"/>
</dbReference>
<dbReference type="Proteomes" id="UP000295680">
    <property type="component" value="Unassembled WGS sequence"/>
</dbReference>
<keyword evidence="1" id="KW-0472">Membrane</keyword>
<dbReference type="EMBL" id="SLWS01000006">
    <property type="protein sequence ID" value="TCO56658.1"/>
    <property type="molecule type" value="Genomic_DNA"/>
</dbReference>
<dbReference type="Pfam" id="PF05223">
    <property type="entry name" value="MecA_N"/>
    <property type="match status" value="1"/>
</dbReference>
<keyword evidence="1" id="KW-1133">Transmembrane helix</keyword>
<dbReference type="Pfam" id="PF00905">
    <property type="entry name" value="Transpeptidase"/>
    <property type="match status" value="1"/>
</dbReference>
<feature type="transmembrane region" description="Helical" evidence="1">
    <location>
        <begin position="23"/>
        <end position="44"/>
    </location>
</feature>
<dbReference type="OrthoDB" id="5241017at2"/>
<organism evidence="4 5">
    <name type="scientific">Actinocrispum wychmicini</name>
    <dbReference type="NCBI Taxonomy" id="1213861"/>
    <lineage>
        <taxon>Bacteria</taxon>
        <taxon>Bacillati</taxon>
        <taxon>Actinomycetota</taxon>
        <taxon>Actinomycetes</taxon>
        <taxon>Pseudonocardiales</taxon>
        <taxon>Pseudonocardiaceae</taxon>
        <taxon>Actinocrispum</taxon>
    </lineage>
</organism>
<dbReference type="InterPro" id="IPR007887">
    <property type="entry name" value="MecA_N"/>
</dbReference>
<accession>A0A4R2JI55</accession>
<dbReference type="InterPro" id="IPR001460">
    <property type="entry name" value="PCN-bd_Tpept"/>
</dbReference>
<dbReference type="PANTHER" id="PTHR30627:SF24">
    <property type="entry name" value="PENICILLIN-BINDING PROTEIN 4B"/>
    <property type="match status" value="1"/>
</dbReference>
<dbReference type="GO" id="GO:0071972">
    <property type="term" value="F:peptidoglycan L,D-transpeptidase activity"/>
    <property type="evidence" value="ECO:0007669"/>
    <property type="project" value="TreeGrafter"/>
</dbReference>
<evidence type="ECO:0000259" key="2">
    <source>
        <dbReference type="Pfam" id="PF00905"/>
    </source>
</evidence>
<dbReference type="GO" id="GO:0071555">
    <property type="term" value="P:cell wall organization"/>
    <property type="evidence" value="ECO:0007669"/>
    <property type="project" value="TreeGrafter"/>
</dbReference>
<proteinExistence type="predicted"/>
<comment type="caution">
    <text evidence="4">The sequence shown here is derived from an EMBL/GenBank/DDBJ whole genome shotgun (WGS) entry which is preliminary data.</text>
</comment>
<gene>
    <name evidence="4" type="ORF">EV192_106132</name>
</gene>
<keyword evidence="5" id="KW-1185">Reference proteome</keyword>
<dbReference type="GO" id="GO:0005886">
    <property type="term" value="C:plasma membrane"/>
    <property type="evidence" value="ECO:0007669"/>
    <property type="project" value="TreeGrafter"/>
</dbReference>
<evidence type="ECO:0000313" key="5">
    <source>
        <dbReference type="Proteomes" id="UP000295680"/>
    </source>
</evidence>
<dbReference type="GO" id="GO:0008658">
    <property type="term" value="F:penicillin binding"/>
    <property type="evidence" value="ECO:0007669"/>
    <property type="project" value="InterPro"/>
</dbReference>
<feature type="domain" description="NTF2-like N-terminal transpeptidase" evidence="3">
    <location>
        <begin position="68"/>
        <end position="175"/>
    </location>
</feature>
<dbReference type="SUPFAM" id="SSF56601">
    <property type="entry name" value="beta-lactamase/transpeptidase-like"/>
    <property type="match status" value="1"/>
</dbReference>
<name>A0A4R2JI55_9PSEU</name>
<dbReference type="AlphaFoldDB" id="A0A4R2JI55"/>
<dbReference type="InterPro" id="IPR050515">
    <property type="entry name" value="Beta-lactam/transpept"/>
</dbReference>
<dbReference type="InterPro" id="IPR012338">
    <property type="entry name" value="Beta-lactam/transpept-like"/>
</dbReference>
<reference evidence="4 5" key="1">
    <citation type="submission" date="2019-03" db="EMBL/GenBank/DDBJ databases">
        <title>Genomic Encyclopedia of Type Strains, Phase IV (KMG-IV): sequencing the most valuable type-strain genomes for metagenomic binning, comparative biology and taxonomic classification.</title>
        <authorList>
            <person name="Goeker M."/>
        </authorList>
    </citation>
    <scope>NUCLEOTIDE SEQUENCE [LARGE SCALE GENOMIC DNA]</scope>
    <source>
        <strain evidence="4 5">DSM 45934</strain>
    </source>
</reference>
<feature type="domain" description="Penicillin-binding protein transpeptidase" evidence="2">
    <location>
        <begin position="290"/>
        <end position="560"/>
    </location>
</feature>
<evidence type="ECO:0000313" key="4">
    <source>
        <dbReference type="EMBL" id="TCO56658.1"/>
    </source>
</evidence>